<accession>A0A0K2UWF1</accession>
<name>A0A0K2UWF1_LEPSM</name>
<reference evidence="1" key="1">
    <citation type="submission" date="2014-05" db="EMBL/GenBank/DDBJ databases">
        <authorList>
            <person name="Chronopoulou M."/>
        </authorList>
    </citation>
    <scope>NUCLEOTIDE SEQUENCE</scope>
    <source>
        <tissue evidence="1">Whole organism</tissue>
    </source>
</reference>
<evidence type="ECO:0000313" key="1">
    <source>
        <dbReference type="EMBL" id="CDW42227.1"/>
    </source>
</evidence>
<dbReference type="EMBL" id="HACA01024866">
    <property type="protein sequence ID" value="CDW42227.1"/>
    <property type="molecule type" value="Transcribed_RNA"/>
</dbReference>
<proteinExistence type="predicted"/>
<organism evidence="1">
    <name type="scientific">Lepeophtheirus salmonis</name>
    <name type="common">Salmon louse</name>
    <name type="synonym">Caligus salmonis</name>
    <dbReference type="NCBI Taxonomy" id="72036"/>
    <lineage>
        <taxon>Eukaryota</taxon>
        <taxon>Metazoa</taxon>
        <taxon>Ecdysozoa</taxon>
        <taxon>Arthropoda</taxon>
        <taxon>Crustacea</taxon>
        <taxon>Multicrustacea</taxon>
        <taxon>Hexanauplia</taxon>
        <taxon>Copepoda</taxon>
        <taxon>Siphonostomatoida</taxon>
        <taxon>Caligidae</taxon>
        <taxon>Lepeophtheirus</taxon>
    </lineage>
</organism>
<sequence length="55" mass="6508">MIPQWILTSTLYVTILMHGPCGSHPRPLLSLTLHTGWPTNMLKWIHRKQHLCYER</sequence>
<protein>
    <submittedName>
        <fullName evidence="1">Uncharacterized protein</fullName>
    </submittedName>
</protein>
<dbReference type="AlphaFoldDB" id="A0A0K2UWF1"/>